<name>A0AA40Y339_STEMA</name>
<evidence type="ECO:0008006" key="3">
    <source>
        <dbReference type="Google" id="ProtNLM"/>
    </source>
</evidence>
<accession>A0AA40Y339</accession>
<evidence type="ECO:0000313" key="2">
    <source>
        <dbReference type="Proteomes" id="UP000616785"/>
    </source>
</evidence>
<dbReference type="Proteomes" id="UP000616785">
    <property type="component" value="Unassembled WGS sequence"/>
</dbReference>
<evidence type="ECO:0000313" key="1">
    <source>
        <dbReference type="EMBL" id="MBH1640990.1"/>
    </source>
</evidence>
<dbReference type="AlphaFoldDB" id="A0AA40Y339"/>
<gene>
    <name evidence="1" type="ORF">I5U57_16205</name>
</gene>
<sequence length="295" mass="33657">MPTISSSIVPPPRSWEELEDISLAAAKLRWNSTDFFRNGRQGQAQDGVDIWGQDDDDRFIGVQCKNTVAGITQAVVESEIEKAEGFAPKLDRLYIATTAPRDAPLQRAVREIARSRGREGKFKVDVLFWDDLCQDLAKDETVFFSYYPQFKAGDDPADKHDQALWKEITTLLHSDGVIGFLDQTNMAGSSFELARLIPLWDFQHKGKFPEWEFISPELDTLRKDLWSEVDGYLNLLAFETFPTRSPGWNSVPAEWEIEKPERFWRTVEGLHARAEKIVSLHASFVRAGRSKGYSR</sequence>
<protein>
    <recommendedName>
        <fullName evidence="3">Restriction endonuclease type IV Mrr domain-containing protein</fullName>
    </recommendedName>
</protein>
<organism evidence="1 2">
    <name type="scientific">Stenotrophomonas maltophilia</name>
    <name type="common">Pseudomonas maltophilia</name>
    <name type="synonym">Xanthomonas maltophilia</name>
    <dbReference type="NCBI Taxonomy" id="40324"/>
    <lineage>
        <taxon>Bacteria</taxon>
        <taxon>Pseudomonadati</taxon>
        <taxon>Pseudomonadota</taxon>
        <taxon>Gammaproteobacteria</taxon>
        <taxon>Lysobacterales</taxon>
        <taxon>Lysobacteraceae</taxon>
        <taxon>Stenotrophomonas</taxon>
        <taxon>Stenotrophomonas maltophilia group</taxon>
    </lineage>
</organism>
<comment type="caution">
    <text evidence="1">The sequence shown here is derived from an EMBL/GenBank/DDBJ whole genome shotgun (WGS) entry which is preliminary data.</text>
</comment>
<proteinExistence type="predicted"/>
<dbReference type="EMBL" id="JADUNO010000070">
    <property type="protein sequence ID" value="MBH1640990.1"/>
    <property type="molecule type" value="Genomic_DNA"/>
</dbReference>
<reference evidence="1" key="1">
    <citation type="submission" date="2020-11" db="EMBL/GenBank/DDBJ databases">
        <title>Enhanced detection system for hospital associated transmission using whole genome sequencing surveillance.</title>
        <authorList>
            <person name="Harrison L.H."/>
            <person name="Van Tyne D."/>
            <person name="Marsh J.W."/>
            <person name="Griffith M.P."/>
            <person name="Snyder D.J."/>
            <person name="Cooper V.S."/>
            <person name="Mustapha M."/>
        </authorList>
    </citation>
    <scope>NUCLEOTIDE SEQUENCE</scope>
    <source>
        <strain evidence="1">STEN00092</strain>
    </source>
</reference>